<dbReference type="Proteomes" id="UP000324222">
    <property type="component" value="Unassembled WGS sequence"/>
</dbReference>
<accession>A0A5B7K6N6</accession>
<proteinExistence type="predicted"/>
<gene>
    <name evidence="1" type="ORF">E2C01_095810</name>
</gene>
<evidence type="ECO:0000313" key="2">
    <source>
        <dbReference type="Proteomes" id="UP000324222"/>
    </source>
</evidence>
<organism evidence="1 2">
    <name type="scientific">Portunus trituberculatus</name>
    <name type="common">Swimming crab</name>
    <name type="synonym">Neptunus trituberculatus</name>
    <dbReference type="NCBI Taxonomy" id="210409"/>
    <lineage>
        <taxon>Eukaryota</taxon>
        <taxon>Metazoa</taxon>
        <taxon>Ecdysozoa</taxon>
        <taxon>Arthropoda</taxon>
        <taxon>Crustacea</taxon>
        <taxon>Multicrustacea</taxon>
        <taxon>Malacostraca</taxon>
        <taxon>Eumalacostraca</taxon>
        <taxon>Eucarida</taxon>
        <taxon>Decapoda</taxon>
        <taxon>Pleocyemata</taxon>
        <taxon>Brachyura</taxon>
        <taxon>Eubrachyura</taxon>
        <taxon>Portunoidea</taxon>
        <taxon>Portunidae</taxon>
        <taxon>Portuninae</taxon>
        <taxon>Portunus</taxon>
    </lineage>
</organism>
<comment type="caution">
    <text evidence="1">The sequence shown here is derived from an EMBL/GenBank/DDBJ whole genome shotgun (WGS) entry which is preliminary data.</text>
</comment>
<dbReference type="EMBL" id="VSRR010122488">
    <property type="protein sequence ID" value="MPD00345.1"/>
    <property type="molecule type" value="Genomic_DNA"/>
</dbReference>
<protein>
    <submittedName>
        <fullName evidence="1">Uncharacterized protein</fullName>
    </submittedName>
</protein>
<name>A0A5B7K6N6_PORTR</name>
<evidence type="ECO:0000313" key="1">
    <source>
        <dbReference type="EMBL" id="MPD00345.1"/>
    </source>
</evidence>
<sequence>MRGQERRHVRQVSLSVSDARFEVRGSSSDTPTRSLCALRFMEYVFTRCKRGGRYLGHPSTFHRPPGTLTGALLFKSFPTHTRLRRFLTTKKFP</sequence>
<keyword evidence="2" id="KW-1185">Reference proteome</keyword>
<reference evidence="1 2" key="1">
    <citation type="submission" date="2019-05" db="EMBL/GenBank/DDBJ databases">
        <title>Another draft genome of Portunus trituberculatus and its Hox gene families provides insights of decapod evolution.</title>
        <authorList>
            <person name="Jeong J.-H."/>
            <person name="Song I."/>
            <person name="Kim S."/>
            <person name="Choi T."/>
            <person name="Kim D."/>
            <person name="Ryu S."/>
            <person name="Kim W."/>
        </authorList>
    </citation>
    <scope>NUCLEOTIDE SEQUENCE [LARGE SCALE GENOMIC DNA]</scope>
    <source>
        <tissue evidence="1">Muscle</tissue>
    </source>
</reference>
<dbReference type="AlphaFoldDB" id="A0A5B7K6N6"/>